<dbReference type="Gene3D" id="2.30.30.40">
    <property type="entry name" value="SH3 Domains"/>
    <property type="match status" value="1"/>
</dbReference>
<dbReference type="InterPro" id="IPR036028">
    <property type="entry name" value="SH3-like_dom_sf"/>
</dbReference>
<comment type="caution">
    <text evidence="1">The sequence shown here is derived from an EMBL/GenBank/DDBJ whole genome shotgun (WGS) entry which is preliminary data.</text>
</comment>
<dbReference type="AlphaFoldDB" id="A0A9N9E0H9"/>
<sequence>MNLEFCRALYNFKSESSIELSLKYSDIIAILKIINKGGGSLEGTENVEELKIN</sequence>
<name>A0A9N9E0H9_9GLOM</name>
<dbReference type="SUPFAM" id="SSF50044">
    <property type="entry name" value="SH3-domain"/>
    <property type="match status" value="1"/>
</dbReference>
<organism evidence="1 2">
    <name type="scientific">Dentiscutata erythropus</name>
    <dbReference type="NCBI Taxonomy" id="1348616"/>
    <lineage>
        <taxon>Eukaryota</taxon>
        <taxon>Fungi</taxon>
        <taxon>Fungi incertae sedis</taxon>
        <taxon>Mucoromycota</taxon>
        <taxon>Glomeromycotina</taxon>
        <taxon>Glomeromycetes</taxon>
        <taxon>Diversisporales</taxon>
        <taxon>Gigasporaceae</taxon>
        <taxon>Dentiscutata</taxon>
    </lineage>
</organism>
<protein>
    <submittedName>
        <fullName evidence="1">3774_t:CDS:1</fullName>
    </submittedName>
</protein>
<keyword evidence="2" id="KW-1185">Reference proteome</keyword>
<gene>
    <name evidence="1" type="ORF">DERYTH_LOCUS10553</name>
</gene>
<evidence type="ECO:0000313" key="2">
    <source>
        <dbReference type="Proteomes" id="UP000789405"/>
    </source>
</evidence>
<dbReference type="EMBL" id="CAJVPY010006183">
    <property type="protein sequence ID" value="CAG8657972.1"/>
    <property type="molecule type" value="Genomic_DNA"/>
</dbReference>
<accession>A0A9N9E0H9</accession>
<dbReference type="Proteomes" id="UP000789405">
    <property type="component" value="Unassembled WGS sequence"/>
</dbReference>
<reference evidence="1" key="1">
    <citation type="submission" date="2021-06" db="EMBL/GenBank/DDBJ databases">
        <authorList>
            <person name="Kallberg Y."/>
            <person name="Tangrot J."/>
            <person name="Rosling A."/>
        </authorList>
    </citation>
    <scope>NUCLEOTIDE SEQUENCE</scope>
    <source>
        <strain evidence="1">MA453B</strain>
    </source>
</reference>
<evidence type="ECO:0000313" key="1">
    <source>
        <dbReference type="EMBL" id="CAG8657972.1"/>
    </source>
</evidence>
<proteinExistence type="predicted"/>